<dbReference type="Pfam" id="PF00067">
    <property type="entry name" value="p450"/>
    <property type="match status" value="1"/>
</dbReference>
<dbReference type="PANTHER" id="PTHR24300">
    <property type="entry name" value="CYTOCHROME P450 508A4-RELATED"/>
    <property type="match status" value="1"/>
</dbReference>
<dbReference type="InterPro" id="IPR017972">
    <property type="entry name" value="Cyt_P450_CS"/>
</dbReference>
<dbReference type="GO" id="GO:0016712">
    <property type="term" value="F:oxidoreductase activity, acting on paired donors, with incorporation or reduction of molecular oxygen, reduced flavin or flavoprotein as one donor, and incorporation of one atom of oxygen"/>
    <property type="evidence" value="ECO:0007669"/>
    <property type="project" value="TreeGrafter"/>
</dbReference>
<reference evidence="9 10" key="1">
    <citation type="submission" date="2020-02" db="EMBL/GenBank/DDBJ databases">
        <authorList>
            <person name="Ferguson B K."/>
        </authorList>
    </citation>
    <scope>NUCLEOTIDE SEQUENCE [LARGE SCALE GENOMIC DNA]</scope>
</reference>
<dbReference type="GO" id="GO:0020037">
    <property type="term" value="F:heme binding"/>
    <property type="evidence" value="ECO:0007669"/>
    <property type="project" value="InterPro"/>
</dbReference>
<organism evidence="9 10">
    <name type="scientific">Trichogramma brassicae</name>
    <dbReference type="NCBI Taxonomy" id="86971"/>
    <lineage>
        <taxon>Eukaryota</taxon>
        <taxon>Metazoa</taxon>
        <taxon>Ecdysozoa</taxon>
        <taxon>Arthropoda</taxon>
        <taxon>Hexapoda</taxon>
        <taxon>Insecta</taxon>
        <taxon>Pterygota</taxon>
        <taxon>Neoptera</taxon>
        <taxon>Endopterygota</taxon>
        <taxon>Hymenoptera</taxon>
        <taxon>Apocrita</taxon>
        <taxon>Proctotrupomorpha</taxon>
        <taxon>Chalcidoidea</taxon>
        <taxon>Trichogrammatidae</taxon>
        <taxon>Trichogramma</taxon>
    </lineage>
</organism>
<keyword evidence="10" id="KW-1185">Reference proteome</keyword>
<dbReference type="InterPro" id="IPR050182">
    <property type="entry name" value="Cytochrome_P450_fam2"/>
</dbReference>
<dbReference type="InterPro" id="IPR036396">
    <property type="entry name" value="Cyt_P450_sf"/>
</dbReference>
<keyword evidence="3 7" id="KW-0479">Metal-binding</keyword>
<sequence>MVLKPLALWTIENPREVCKLSAIFLTAMLIVRTIQWLAYQRSLPPGPIGIPIYGILKRVRRDLHVEFGEMAKRYGPVFSAKLGQNLVVVISDHKLIKTAFNRQEFTARPETEFNNILGGYGIVNSQGQLWKDERRFLHDKFRFFGMRIHGKSEMAACIDTELSLFMSRIDSFNGGKMNLSAPLGMAITNIICQVTMGVRFNIDDKRFLRFTELTNEGFRLFGSLASTNYIPLMRYLPGMNNIYKKLDDNRKEMAAFFQETIEDHRKTYEENKVRHLVDAYIEKIDEARVKGEEDKLFQGKDHDRHLQQILGDLFSAGMETVKTTLEWAVILMLHNPEHAKAVQEELDQVVGRSRNPTLADLPFLPRCEATIMEIMRITSIVPLGTTHSTSRDVLLNDHLIPKGTQVIPLLHAIHMDEELWDEPQRFNPSRFLTTDNKVHKPEFFIPFGAGRRMCLGEVLARMELFLFFSTLLHTYDLKVPEGHELPSLKGNTGITVTPNAFEVCLIKRTPAIQLRNVGSK</sequence>
<dbReference type="GO" id="GO:0006805">
    <property type="term" value="P:xenobiotic metabolic process"/>
    <property type="evidence" value="ECO:0007669"/>
    <property type="project" value="TreeGrafter"/>
</dbReference>
<dbReference type="GO" id="GO:0006082">
    <property type="term" value="P:organic acid metabolic process"/>
    <property type="evidence" value="ECO:0007669"/>
    <property type="project" value="TreeGrafter"/>
</dbReference>
<keyword evidence="4 8" id="KW-0560">Oxidoreductase</keyword>
<protein>
    <recommendedName>
        <fullName evidence="11">Cytochrome P450</fullName>
    </recommendedName>
</protein>
<dbReference type="OrthoDB" id="1055148at2759"/>
<evidence type="ECO:0000256" key="4">
    <source>
        <dbReference type="ARBA" id="ARBA00023002"/>
    </source>
</evidence>
<dbReference type="EMBL" id="CADCXV010001033">
    <property type="protein sequence ID" value="CAB0040534.1"/>
    <property type="molecule type" value="Genomic_DNA"/>
</dbReference>
<dbReference type="Gene3D" id="1.10.630.10">
    <property type="entry name" value="Cytochrome P450"/>
    <property type="match status" value="1"/>
</dbReference>
<evidence type="ECO:0000256" key="8">
    <source>
        <dbReference type="RuleBase" id="RU000461"/>
    </source>
</evidence>
<dbReference type="PROSITE" id="PS00086">
    <property type="entry name" value="CYTOCHROME_P450"/>
    <property type="match status" value="1"/>
</dbReference>
<accession>A0A6H5ISJ4</accession>
<gene>
    <name evidence="9" type="ORF">TBRA_LOCUS12236</name>
</gene>
<evidence type="ECO:0000313" key="10">
    <source>
        <dbReference type="Proteomes" id="UP000479190"/>
    </source>
</evidence>
<evidence type="ECO:0008006" key="11">
    <source>
        <dbReference type="Google" id="ProtNLM"/>
    </source>
</evidence>
<dbReference type="InterPro" id="IPR002401">
    <property type="entry name" value="Cyt_P450_E_grp-I"/>
</dbReference>
<evidence type="ECO:0000256" key="2">
    <source>
        <dbReference type="ARBA" id="ARBA00010617"/>
    </source>
</evidence>
<comment type="cofactor">
    <cofactor evidence="1 7">
        <name>heme</name>
        <dbReference type="ChEBI" id="CHEBI:30413"/>
    </cofactor>
</comment>
<dbReference type="PRINTS" id="PR00385">
    <property type="entry name" value="P450"/>
</dbReference>
<dbReference type="PRINTS" id="PR00463">
    <property type="entry name" value="EP450I"/>
</dbReference>
<keyword evidence="7 8" id="KW-0349">Heme</keyword>
<dbReference type="Proteomes" id="UP000479190">
    <property type="component" value="Unassembled WGS sequence"/>
</dbReference>
<feature type="binding site" description="axial binding residue" evidence="7">
    <location>
        <position position="454"/>
    </location>
    <ligand>
        <name>heme</name>
        <dbReference type="ChEBI" id="CHEBI:30413"/>
    </ligand>
    <ligandPart>
        <name>Fe</name>
        <dbReference type="ChEBI" id="CHEBI:18248"/>
    </ligandPart>
</feature>
<proteinExistence type="inferred from homology"/>
<evidence type="ECO:0000313" key="9">
    <source>
        <dbReference type="EMBL" id="CAB0040534.1"/>
    </source>
</evidence>
<evidence type="ECO:0000256" key="6">
    <source>
        <dbReference type="ARBA" id="ARBA00023033"/>
    </source>
</evidence>
<evidence type="ECO:0000256" key="5">
    <source>
        <dbReference type="ARBA" id="ARBA00023004"/>
    </source>
</evidence>
<evidence type="ECO:0000256" key="3">
    <source>
        <dbReference type="ARBA" id="ARBA00022723"/>
    </source>
</evidence>
<keyword evidence="6 8" id="KW-0503">Monooxygenase</keyword>
<name>A0A6H5ISJ4_9HYME</name>
<dbReference type="GO" id="GO:0005506">
    <property type="term" value="F:iron ion binding"/>
    <property type="evidence" value="ECO:0007669"/>
    <property type="project" value="InterPro"/>
</dbReference>
<evidence type="ECO:0000256" key="7">
    <source>
        <dbReference type="PIRSR" id="PIRSR602401-1"/>
    </source>
</evidence>
<dbReference type="InterPro" id="IPR001128">
    <property type="entry name" value="Cyt_P450"/>
</dbReference>
<dbReference type="PANTHER" id="PTHR24300:SF413">
    <property type="entry name" value="CYTOCHROME P450 18A1"/>
    <property type="match status" value="1"/>
</dbReference>
<comment type="similarity">
    <text evidence="2 8">Belongs to the cytochrome P450 family.</text>
</comment>
<evidence type="ECO:0000256" key="1">
    <source>
        <dbReference type="ARBA" id="ARBA00001971"/>
    </source>
</evidence>
<dbReference type="SUPFAM" id="SSF48264">
    <property type="entry name" value="Cytochrome P450"/>
    <property type="match status" value="1"/>
</dbReference>
<dbReference type="GO" id="GO:0005737">
    <property type="term" value="C:cytoplasm"/>
    <property type="evidence" value="ECO:0007669"/>
    <property type="project" value="TreeGrafter"/>
</dbReference>
<dbReference type="AlphaFoldDB" id="A0A6H5ISJ4"/>
<dbReference type="GO" id="GO:0008395">
    <property type="term" value="F:steroid hydroxylase activity"/>
    <property type="evidence" value="ECO:0007669"/>
    <property type="project" value="TreeGrafter"/>
</dbReference>
<keyword evidence="5 7" id="KW-0408">Iron</keyword>
<dbReference type="FunFam" id="1.10.630.10:FF:000036">
    <property type="entry name" value="CYtochrome P450 family"/>
    <property type="match status" value="1"/>
</dbReference>